<name>A0A7J8TZE5_9ROSI</name>
<feature type="domain" description="GH3 middle" evidence="3">
    <location>
        <begin position="1"/>
        <end position="64"/>
    </location>
</feature>
<dbReference type="EMBL" id="JABFAB010000003">
    <property type="protein sequence ID" value="MBA0643587.1"/>
    <property type="molecule type" value="Genomic_DNA"/>
</dbReference>
<organism evidence="4 5">
    <name type="scientific">Gossypium klotzschianum</name>
    <dbReference type="NCBI Taxonomy" id="34286"/>
    <lineage>
        <taxon>Eukaryota</taxon>
        <taxon>Viridiplantae</taxon>
        <taxon>Streptophyta</taxon>
        <taxon>Embryophyta</taxon>
        <taxon>Tracheophyta</taxon>
        <taxon>Spermatophyta</taxon>
        <taxon>Magnoliopsida</taxon>
        <taxon>eudicotyledons</taxon>
        <taxon>Gunneridae</taxon>
        <taxon>Pentapetalae</taxon>
        <taxon>rosids</taxon>
        <taxon>malvids</taxon>
        <taxon>Malvales</taxon>
        <taxon>Malvaceae</taxon>
        <taxon>Malvoideae</taxon>
        <taxon>Gossypium</taxon>
    </lineage>
</organism>
<evidence type="ECO:0000259" key="3">
    <source>
        <dbReference type="Pfam" id="PF23571"/>
    </source>
</evidence>
<keyword evidence="5" id="KW-1185">Reference proteome</keyword>
<dbReference type="PANTHER" id="PTHR31901">
    <property type="entry name" value="GH3 DOMAIN-CONTAINING PROTEIN"/>
    <property type="match status" value="1"/>
</dbReference>
<evidence type="ECO:0000313" key="4">
    <source>
        <dbReference type="EMBL" id="MBA0643587.1"/>
    </source>
</evidence>
<evidence type="ECO:0000256" key="2">
    <source>
        <dbReference type="ARBA" id="ARBA00022598"/>
    </source>
</evidence>
<reference evidence="4 5" key="1">
    <citation type="journal article" date="2019" name="Genome Biol. Evol.">
        <title>Insights into the evolution of the New World diploid cottons (Gossypium, subgenus Houzingenia) based on genome sequencing.</title>
        <authorList>
            <person name="Grover C.E."/>
            <person name="Arick M.A. 2nd"/>
            <person name="Thrash A."/>
            <person name="Conover J.L."/>
            <person name="Sanders W.S."/>
            <person name="Peterson D.G."/>
            <person name="Frelichowski J.E."/>
            <person name="Scheffler J.A."/>
            <person name="Scheffler B.E."/>
            <person name="Wendel J.F."/>
        </authorList>
    </citation>
    <scope>NUCLEOTIDE SEQUENCE [LARGE SCALE GENOMIC DNA]</scope>
    <source>
        <strain evidence="4">57</strain>
        <tissue evidence="4">Leaf</tissue>
    </source>
</reference>
<accession>A0A7J8TZE5</accession>
<comment type="similarity">
    <text evidence="1">Belongs to the IAA-amido conjugating enzyme family.</text>
</comment>
<dbReference type="InterPro" id="IPR055377">
    <property type="entry name" value="GH3_M"/>
</dbReference>
<dbReference type="GO" id="GO:0016881">
    <property type="term" value="F:acid-amino acid ligase activity"/>
    <property type="evidence" value="ECO:0007669"/>
    <property type="project" value="TreeGrafter"/>
</dbReference>
<dbReference type="Proteomes" id="UP000593573">
    <property type="component" value="Unassembled WGS sequence"/>
</dbReference>
<dbReference type="AlphaFoldDB" id="A0A7J8TZE5"/>
<sequence>MAYFEFLLMKNDRDESIETKSNDKDTELVDLVNVKLGLYRYKVRDVLLVSGFHNNAPQFQFVERKSVVLSVDMEKNKRN</sequence>
<proteinExistence type="inferred from homology"/>
<gene>
    <name evidence="4" type="ORF">Goklo_027862</name>
</gene>
<protein>
    <recommendedName>
        <fullName evidence="3">GH3 middle domain-containing protein</fullName>
    </recommendedName>
</protein>
<dbReference type="OrthoDB" id="948762at2759"/>
<dbReference type="Pfam" id="PF23571">
    <property type="entry name" value="GH3_M"/>
    <property type="match status" value="1"/>
</dbReference>
<dbReference type="PANTHER" id="PTHR31901:SF57">
    <property type="entry name" value="INDOLE-3-ACETIC ACID-AMIDO SYNTHETASE GH3.17-LIKE ISOFORM X3"/>
    <property type="match status" value="1"/>
</dbReference>
<dbReference type="GO" id="GO:0005737">
    <property type="term" value="C:cytoplasm"/>
    <property type="evidence" value="ECO:0007669"/>
    <property type="project" value="TreeGrafter"/>
</dbReference>
<comment type="caution">
    <text evidence="4">The sequence shown here is derived from an EMBL/GenBank/DDBJ whole genome shotgun (WGS) entry which is preliminary data.</text>
</comment>
<dbReference type="InterPro" id="IPR004993">
    <property type="entry name" value="GH3"/>
</dbReference>
<evidence type="ECO:0000313" key="5">
    <source>
        <dbReference type="Proteomes" id="UP000593573"/>
    </source>
</evidence>
<keyword evidence="2" id="KW-0436">Ligase</keyword>
<evidence type="ECO:0000256" key="1">
    <source>
        <dbReference type="ARBA" id="ARBA00008068"/>
    </source>
</evidence>